<feature type="domain" description="DEAD-box RNA helicase Q" evidence="10">
    <location>
        <begin position="39"/>
        <end position="67"/>
    </location>
</feature>
<evidence type="ECO:0000259" key="10">
    <source>
        <dbReference type="PROSITE" id="PS51195"/>
    </source>
</evidence>
<feature type="region of interest" description="Disordered" evidence="7">
    <location>
        <begin position="1"/>
        <end position="34"/>
    </location>
</feature>
<dbReference type="InterPro" id="IPR001650">
    <property type="entry name" value="Helicase_C-like"/>
</dbReference>
<reference evidence="11" key="2">
    <citation type="submission" date="2020-09" db="EMBL/GenBank/DDBJ databases">
        <authorList>
            <person name="Sun Q."/>
            <person name="Ohkuma M."/>
        </authorList>
    </citation>
    <scope>NUCLEOTIDE SEQUENCE</scope>
    <source>
        <strain evidence="11">JCM 3131</strain>
    </source>
</reference>
<keyword evidence="4" id="KW-0067">ATP-binding</keyword>
<sequence length="599" mass="61313">MPRRPQKPTRRASSASRPTSPPREFRLPESTTPALPAVEDFSGLDMPEGLLKTLTAQGVTTPFPIQAATLPNSIAGRDVLARGRTGSGKTLAFGLALLARTAGLRAEPGAPLALVLVPTRELAQQVTDALSPYATAVNLRMATVVGGLSITKQAAALRRGAEVVVASPGRLNDLVERGDCVLGDVRITVLDEADQMTDMGFLPQITKLIQQVRPDGQRMLFSATLDSNVDRLVQRFLTDPVVHSVDPSAGAVTTMEHHVLHVQDETDKKAVTTRIAARDGRVILFLDTKRSADRLAKRLLAVGVRAAALHGGRSQPQRNRTLEQFKNGQVTALVATNVAARGIHIDDLDLVVNVDPPGDHKDYLHRGGRTARAGGSGSVVTLVLPDQKRDVTRLMSDAGIRPRTARVTSGDTELATITGAREPSGVPVTIEVPQPAVPAADRKTGTEPGRRSGRRRRGAAAPGAASAAGGRGSGRGAAGAAAAPAANGRGSGRRTATGAAGGRDSGHSGRGAAGSGGASVTGGGRGSGRRAEAGTGTGGAVGAGGRRSDRRSGATTAAATGKAVRGSGRRTATGGAGGGTAGTGSRNPGARGSRRNTTT</sequence>
<dbReference type="Gene3D" id="3.40.50.300">
    <property type="entry name" value="P-loop containing nucleotide triphosphate hydrolases"/>
    <property type="match status" value="2"/>
</dbReference>
<dbReference type="PROSITE" id="PS51195">
    <property type="entry name" value="Q_MOTIF"/>
    <property type="match status" value="1"/>
</dbReference>
<feature type="short sequence motif" description="Q motif" evidence="6">
    <location>
        <begin position="39"/>
        <end position="67"/>
    </location>
</feature>
<dbReference type="InterPro" id="IPR027417">
    <property type="entry name" value="P-loop_NTPase"/>
</dbReference>
<dbReference type="Pfam" id="PF00271">
    <property type="entry name" value="Helicase_C"/>
    <property type="match status" value="1"/>
</dbReference>
<dbReference type="RefSeq" id="WP_189214762.1">
    <property type="nucleotide sequence ID" value="NZ_BMQK01000001.1"/>
</dbReference>
<dbReference type="GO" id="GO:0003724">
    <property type="term" value="F:RNA helicase activity"/>
    <property type="evidence" value="ECO:0007669"/>
    <property type="project" value="InterPro"/>
</dbReference>
<evidence type="ECO:0000256" key="6">
    <source>
        <dbReference type="PROSITE-ProRule" id="PRU00552"/>
    </source>
</evidence>
<feature type="domain" description="Helicase C-terminal" evidence="9">
    <location>
        <begin position="254"/>
        <end position="415"/>
    </location>
</feature>
<dbReference type="InterPro" id="IPR011545">
    <property type="entry name" value="DEAD/DEAH_box_helicase_dom"/>
</dbReference>
<comment type="caution">
    <text evidence="11">The sequence shown here is derived from an EMBL/GenBank/DDBJ whole genome shotgun (WGS) entry which is preliminary data.</text>
</comment>
<evidence type="ECO:0000256" key="4">
    <source>
        <dbReference type="ARBA" id="ARBA00022840"/>
    </source>
</evidence>
<accession>A0A918EQI3</accession>
<feature type="region of interest" description="Disordered" evidence="7">
    <location>
        <begin position="422"/>
        <end position="599"/>
    </location>
</feature>
<dbReference type="PROSITE" id="PS51194">
    <property type="entry name" value="HELICASE_CTER"/>
    <property type="match status" value="1"/>
</dbReference>
<evidence type="ECO:0000313" key="12">
    <source>
        <dbReference type="Proteomes" id="UP000620156"/>
    </source>
</evidence>
<dbReference type="InterPro" id="IPR014001">
    <property type="entry name" value="Helicase_ATP-bd"/>
</dbReference>
<feature type="compositionally biased region" description="Low complexity" evidence="7">
    <location>
        <begin position="553"/>
        <end position="573"/>
    </location>
</feature>
<keyword evidence="12" id="KW-1185">Reference proteome</keyword>
<keyword evidence="1" id="KW-0547">Nucleotide-binding</keyword>
<dbReference type="GO" id="GO:0005524">
    <property type="term" value="F:ATP binding"/>
    <property type="evidence" value="ECO:0007669"/>
    <property type="project" value="UniProtKB-KW"/>
</dbReference>
<evidence type="ECO:0000256" key="1">
    <source>
        <dbReference type="ARBA" id="ARBA00022741"/>
    </source>
</evidence>
<evidence type="ECO:0000256" key="5">
    <source>
        <dbReference type="ARBA" id="ARBA00038437"/>
    </source>
</evidence>
<feature type="compositionally biased region" description="Basic and acidic residues" evidence="7">
    <location>
        <begin position="440"/>
        <end position="450"/>
    </location>
</feature>
<reference evidence="11" key="1">
    <citation type="journal article" date="2014" name="Int. J. Syst. Evol. Microbiol.">
        <title>Complete genome sequence of Corynebacterium casei LMG S-19264T (=DSM 44701T), isolated from a smear-ripened cheese.</title>
        <authorList>
            <consortium name="US DOE Joint Genome Institute (JGI-PGF)"/>
            <person name="Walter F."/>
            <person name="Albersmeier A."/>
            <person name="Kalinowski J."/>
            <person name="Ruckert C."/>
        </authorList>
    </citation>
    <scope>NUCLEOTIDE SEQUENCE</scope>
    <source>
        <strain evidence="11">JCM 3131</strain>
    </source>
</reference>
<dbReference type="SMART" id="SM00487">
    <property type="entry name" value="DEXDc"/>
    <property type="match status" value="1"/>
</dbReference>
<dbReference type="InterPro" id="IPR050079">
    <property type="entry name" value="DEAD_box_RNA_helicase"/>
</dbReference>
<keyword evidence="3" id="KW-0347">Helicase</keyword>
<evidence type="ECO:0000259" key="9">
    <source>
        <dbReference type="PROSITE" id="PS51194"/>
    </source>
</evidence>
<feature type="compositionally biased region" description="Low complexity" evidence="7">
    <location>
        <begin position="459"/>
        <end position="468"/>
    </location>
</feature>
<dbReference type="PROSITE" id="PS51192">
    <property type="entry name" value="HELICASE_ATP_BIND_1"/>
    <property type="match status" value="1"/>
</dbReference>
<evidence type="ECO:0000313" key="11">
    <source>
        <dbReference type="EMBL" id="GGQ39090.1"/>
    </source>
</evidence>
<dbReference type="AlphaFoldDB" id="A0A918EQI3"/>
<dbReference type="InterPro" id="IPR044742">
    <property type="entry name" value="DEAD/DEAH_RhlB"/>
</dbReference>
<protein>
    <recommendedName>
        <fullName evidence="13">DEAD/DEAH box helicase</fullName>
    </recommendedName>
</protein>
<dbReference type="GO" id="GO:0005829">
    <property type="term" value="C:cytosol"/>
    <property type="evidence" value="ECO:0007669"/>
    <property type="project" value="TreeGrafter"/>
</dbReference>
<dbReference type="SUPFAM" id="SSF52540">
    <property type="entry name" value="P-loop containing nucleoside triphosphate hydrolases"/>
    <property type="match status" value="1"/>
</dbReference>
<feature type="compositionally biased region" description="Gly residues" evidence="7">
    <location>
        <begin position="535"/>
        <end position="545"/>
    </location>
</feature>
<dbReference type="CDD" id="cd00268">
    <property type="entry name" value="DEADc"/>
    <property type="match status" value="1"/>
</dbReference>
<evidence type="ECO:0008006" key="13">
    <source>
        <dbReference type="Google" id="ProtNLM"/>
    </source>
</evidence>
<dbReference type="Pfam" id="PF00270">
    <property type="entry name" value="DEAD"/>
    <property type="match status" value="1"/>
</dbReference>
<keyword evidence="2" id="KW-0378">Hydrolase</keyword>
<dbReference type="PANTHER" id="PTHR47959">
    <property type="entry name" value="ATP-DEPENDENT RNA HELICASE RHLE-RELATED"/>
    <property type="match status" value="1"/>
</dbReference>
<feature type="compositionally biased region" description="Basic residues" evidence="7">
    <location>
        <begin position="1"/>
        <end position="10"/>
    </location>
</feature>
<dbReference type="EMBL" id="BMQK01000001">
    <property type="protein sequence ID" value="GGQ39090.1"/>
    <property type="molecule type" value="Genomic_DNA"/>
</dbReference>
<dbReference type="Proteomes" id="UP000620156">
    <property type="component" value="Unassembled WGS sequence"/>
</dbReference>
<organism evidence="11 12">
    <name type="scientific">Streptomyces ruber</name>
    <dbReference type="NCBI Taxonomy" id="83378"/>
    <lineage>
        <taxon>Bacteria</taxon>
        <taxon>Bacillati</taxon>
        <taxon>Actinomycetota</taxon>
        <taxon>Actinomycetes</taxon>
        <taxon>Kitasatosporales</taxon>
        <taxon>Streptomycetaceae</taxon>
        <taxon>Streptomyces</taxon>
    </lineage>
</organism>
<gene>
    <name evidence="11" type="ORF">GCM10010145_03210</name>
</gene>
<dbReference type="GO" id="GO:0003676">
    <property type="term" value="F:nucleic acid binding"/>
    <property type="evidence" value="ECO:0007669"/>
    <property type="project" value="InterPro"/>
</dbReference>
<evidence type="ECO:0000256" key="7">
    <source>
        <dbReference type="SAM" id="MobiDB-lite"/>
    </source>
</evidence>
<evidence type="ECO:0000256" key="2">
    <source>
        <dbReference type="ARBA" id="ARBA00022801"/>
    </source>
</evidence>
<feature type="compositionally biased region" description="Gly residues" evidence="7">
    <location>
        <begin position="499"/>
        <end position="526"/>
    </location>
</feature>
<evidence type="ECO:0000256" key="3">
    <source>
        <dbReference type="ARBA" id="ARBA00022806"/>
    </source>
</evidence>
<dbReference type="SMART" id="SM00490">
    <property type="entry name" value="HELICc"/>
    <property type="match status" value="1"/>
</dbReference>
<dbReference type="PANTHER" id="PTHR47959:SF13">
    <property type="entry name" value="ATP-DEPENDENT RNA HELICASE RHLE"/>
    <property type="match status" value="1"/>
</dbReference>
<evidence type="ECO:0000259" key="8">
    <source>
        <dbReference type="PROSITE" id="PS51192"/>
    </source>
</evidence>
<dbReference type="CDD" id="cd18787">
    <property type="entry name" value="SF2_C_DEAD"/>
    <property type="match status" value="1"/>
</dbReference>
<dbReference type="InterPro" id="IPR014014">
    <property type="entry name" value="RNA_helicase_DEAD_Q_motif"/>
</dbReference>
<comment type="similarity">
    <text evidence="5">Belongs to the DEAD box helicase family.</text>
</comment>
<dbReference type="GO" id="GO:0016787">
    <property type="term" value="F:hydrolase activity"/>
    <property type="evidence" value="ECO:0007669"/>
    <property type="project" value="UniProtKB-KW"/>
</dbReference>
<feature type="compositionally biased region" description="Low complexity" evidence="7">
    <location>
        <begin position="478"/>
        <end position="498"/>
    </location>
</feature>
<proteinExistence type="inferred from homology"/>
<feature type="domain" description="Helicase ATP-binding" evidence="8">
    <location>
        <begin position="70"/>
        <end position="243"/>
    </location>
</feature>
<name>A0A918EQI3_9ACTN</name>